<dbReference type="PROSITE" id="PS51186">
    <property type="entry name" value="GNAT"/>
    <property type="match status" value="1"/>
</dbReference>
<dbReference type="PANTHER" id="PTHR43877">
    <property type="entry name" value="AMINOALKYLPHOSPHONATE N-ACETYLTRANSFERASE-RELATED-RELATED"/>
    <property type="match status" value="1"/>
</dbReference>
<evidence type="ECO:0000259" key="3">
    <source>
        <dbReference type="PROSITE" id="PS51186"/>
    </source>
</evidence>
<dbReference type="InterPro" id="IPR050832">
    <property type="entry name" value="Bact_Acetyltransf"/>
</dbReference>
<feature type="domain" description="N-acetyltransferase" evidence="3">
    <location>
        <begin position="9"/>
        <end position="154"/>
    </location>
</feature>
<evidence type="ECO:0000313" key="5">
    <source>
        <dbReference type="Proteomes" id="UP000824124"/>
    </source>
</evidence>
<keyword evidence="4" id="KW-0689">Ribosomal protein</keyword>
<dbReference type="GO" id="GO:0008080">
    <property type="term" value="F:N-acetyltransferase activity"/>
    <property type="evidence" value="ECO:0007669"/>
    <property type="project" value="InterPro"/>
</dbReference>
<protein>
    <submittedName>
        <fullName evidence="4">Ribosomal protein S18-alanine N-acetyltransferase</fullName>
    </submittedName>
</protein>
<keyword evidence="4" id="KW-0687">Ribonucleoprotein</keyword>
<evidence type="ECO:0000256" key="1">
    <source>
        <dbReference type="ARBA" id="ARBA00022679"/>
    </source>
</evidence>
<gene>
    <name evidence="4" type="primary">rimI</name>
    <name evidence="4" type="ORF">IAB00_04590</name>
</gene>
<dbReference type="Gene3D" id="3.40.630.30">
    <property type="match status" value="1"/>
</dbReference>
<keyword evidence="1" id="KW-0808">Transferase</keyword>
<dbReference type="InterPro" id="IPR000182">
    <property type="entry name" value="GNAT_dom"/>
</dbReference>
<evidence type="ECO:0000313" key="4">
    <source>
        <dbReference type="EMBL" id="HIU10510.1"/>
    </source>
</evidence>
<dbReference type="Proteomes" id="UP000824124">
    <property type="component" value="Unassembled WGS sequence"/>
</dbReference>
<dbReference type="NCBIfam" id="TIGR01575">
    <property type="entry name" value="rimI"/>
    <property type="match status" value="1"/>
</dbReference>
<dbReference type="PANTHER" id="PTHR43877:SF2">
    <property type="entry name" value="AMINOALKYLPHOSPHONATE N-ACETYLTRANSFERASE-RELATED"/>
    <property type="match status" value="1"/>
</dbReference>
<dbReference type="Pfam" id="PF00583">
    <property type="entry name" value="Acetyltransf_1"/>
    <property type="match status" value="1"/>
</dbReference>
<proteinExistence type="predicted"/>
<dbReference type="SUPFAM" id="SSF55729">
    <property type="entry name" value="Acyl-CoA N-acyltransferases (Nat)"/>
    <property type="match status" value="1"/>
</dbReference>
<dbReference type="InterPro" id="IPR006464">
    <property type="entry name" value="AcTrfase_RimI/Ard1"/>
</dbReference>
<evidence type="ECO:0000256" key="2">
    <source>
        <dbReference type="ARBA" id="ARBA00023315"/>
    </source>
</evidence>
<dbReference type="InterPro" id="IPR016181">
    <property type="entry name" value="Acyl_CoA_acyltransferase"/>
</dbReference>
<dbReference type="GO" id="GO:0005840">
    <property type="term" value="C:ribosome"/>
    <property type="evidence" value="ECO:0007669"/>
    <property type="project" value="UniProtKB-KW"/>
</dbReference>
<dbReference type="EMBL" id="DVMH01000022">
    <property type="protein sequence ID" value="HIU10510.1"/>
    <property type="molecule type" value="Genomic_DNA"/>
</dbReference>
<reference evidence="4" key="2">
    <citation type="journal article" date="2021" name="PeerJ">
        <title>Extensive microbial diversity within the chicken gut microbiome revealed by metagenomics and culture.</title>
        <authorList>
            <person name="Gilroy R."/>
            <person name="Ravi A."/>
            <person name="Getino M."/>
            <person name="Pursley I."/>
            <person name="Horton D.L."/>
            <person name="Alikhan N.F."/>
            <person name="Baker D."/>
            <person name="Gharbi K."/>
            <person name="Hall N."/>
            <person name="Watson M."/>
            <person name="Adriaenssens E.M."/>
            <person name="Foster-Nyarko E."/>
            <person name="Jarju S."/>
            <person name="Secka A."/>
            <person name="Antonio M."/>
            <person name="Oren A."/>
            <person name="Chaudhuri R.R."/>
            <person name="La Ragione R."/>
            <person name="Hildebrand F."/>
            <person name="Pallen M.J."/>
        </authorList>
    </citation>
    <scope>NUCLEOTIDE SEQUENCE</scope>
    <source>
        <strain evidence="4">2830</strain>
    </source>
</reference>
<comment type="caution">
    <text evidence="4">The sequence shown here is derived from an EMBL/GenBank/DDBJ whole genome shotgun (WGS) entry which is preliminary data.</text>
</comment>
<name>A0A9D1HK30_9FIRM</name>
<sequence length="156" mass="17194">MSLDGEMLLELCESNAALYLPQLLAIENEAFAEPWSETAYRAEIARPISHVLLLVREETLLGYAGFWQVLDAAEINNVAVARPWRGEGLGYQLLSGLLDMAAILGCCRVNLEVRAGNAAAQALYAKCGFTVNGHRPGYYEDNHEDALLMGCELKKY</sequence>
<accession>A0A9D1HK30</accession>
<keyword evidence="2" id="KW-0012">Acyltransferase</keyword>
<reference evidence="4" key="1">
    <citation type="submission" date="2020-10" db="EMBL/GenBank/DDBJ databases">
        <authorList>
            <person name="Gilroy R."/>
        </authorList>
    </citation>
    <scope>NUCLEOTIDE SEQUENCE</scope>
    <source>
        <strain evidence="4">2830</strain>
    </source>
</reference>
<dbReference type="AlphaFoldDB" id="A0A9D1HK30"/>
<organism evidence="4 5">
    <name type="scientific">Candidatus Avidehalobacter gallistercoris</name>
    <dbReference type="NCBI Taxonomy" id="2840694"/>
    <lineage>
        <taxon>Bacteria</taxon>
        <taxon>Bacillati</taxon>
        <taxon>Bacillota</taxon>
        <taxon>Clostridia</taxon>
        <taxon>Eubacteriales</taxon>
        <taxon>Peptococcaceae</taxon>
        <taxon>Peptococcaceae incertae sedis</taxon>
        <taxon>Candidatus Avidehalobacter</taxon>
    </lineage>
</organism>
<dbReference type="CDD" id="cd04301">
    <property type="entry name" value="NAT_SF"/>
    <property type="match status" value="1"/>
</dbReference>